<dbReference type="GO" id="GO:0032259">
    <property type="term" value="P:methylation"/>
    <property type="evidence" value="ECO:0007669"/>
    <property type="project" value="UniProtKB-KW"/>
</dbReference>
<evidence type="ECO:0000313" key="14">
    <source>
        <dbReference type="Proteomes" id="UP000184383"/>
    </source>
</evidence>
<dbReference type="FunFam" id="3.40.50.150:FF:000025">
    <property type="entry name" value="N-terminal Xaa-Pro-Lys N-methyltransferase 1"/>
    <property type="match status" value="1"/>
</dbReference>
<comment type="catalytic activity">
    <reaction evidence="9">
        <text>N-terminal L-prolyl-L-prolyl-L-lysyl-[protein] + 2 S-adenosyl-L-methionine = N-terminal N,N-dimethyl-L-prolyl-L-prolyl-L-lysyl-[protein] + 2 S-adenosyl-L-homocysteine + 2 H(+)</text>
        <dbReference type="Rhea" id="RHEA:54736"/>
        <dbReference type="Rhea" id="RHEA-COMP:13787"/>
        <dbReference type="Rhea" id="RHEA-COMP:13974"/>
        <dbReference type="ChEBI" id="CHEBI:15378"/>
        <dbReference type="ChEBI" id="CHEBI:57856"/>
        <dbReference type="ChEBI" id="CHEBI:59789"/>
        <dbReference type="ChEBI" id="CHEBI:138059"/>
        <dbReference type="ChEBI" id="CHEBI:138318"/>
        <dbReference type="EC" id="2.1.1.244"/>
    </reaction>
</comment>
<dbReference type="STRING" id="1073089.A0A1L9RT04"/>
<evidence type="ECO:0000256" key="8">
    <source>
        <dbReference type="ARBA" id="ARBA00047306"/>
    </source>
</evidence>
<keyword evidence="2" id="KW-0489">Methyltransferase</keyword>
<dbReference type="PANTHER" id="PTHR12753">
    <property type="entry name" value="AD-003 - RELATED"/>
    <property type="match status" value="1"/>
</dbReference>
<dbReference type="Pfam" id="PF05891">
    <property type="entry name" value="Methyltransf_PK"/>
    <property type="match status" value="1"/>
</dbReference>
<comment type="catalytic activity">
    <reaction evidence="10">
        <text>N-terminal L-alanyl-L-prolyl-L-lysyl-[protein] + 3 S-adenosyl-L-methionine = N-terminal N,N,N-trimethyl-L-alanyl-L-prolyl-L-lysyl-[protein] + 3 S-adenosyl-L-homocysteine + 3 H(+)</text>
        <dbReference type="Rhea" id="RHEA:54712"/>
        <dbReference type="Rhea" id="RHEA-COMP:13785"/>
        <dbReference type="Rhea" id="RHEA-COMP:13971"/>
        <dbReference type="ChEBI" id="CHEBI:15378"/>
        <dbReference type="ChEBI" id="CHEBI:57856"/>
        <dbReference type="ChEBI" id="CHEBI:59789"/>
        <dbReference type="ChEBI" id="CHEBI:138057"/>
        <dbReference type="ChEBI" id="CHEBI:138315"/>
        <dbReference type="EC" id="2.1.1.244"/>
    </reaction>
</comment>
<evidence type="ECO:0000256" key="3">
    <source>
        <dbReference type="ARBA" id="ARBA00022679"/>
    </source>
</evidence>
<gene>
    <name evidence="13" type="ORF">ASPWEDRAFT_24029</name>
</gene>
<dbReference type="GO" id="GO:0071885">
    <property type="term" value="F:N-terminal protein N-methyltransferase activity"/>
    <property type="evidence" value="ECO:0007669"/>
    <property type="project" value="UniProtKB-EC"/>
</dbReference>
<evidence type="ECO:0000256" key="11">
    <source>
        <dbReference type="ARBA" id="ARBA00082558"/>
    </source>
</evidence>
<dbReference type="VEuPathDB" id="FungiDB:ASPWEDRAFT_24029"/>
<feature type="binding site" evidence="12">
    <location>
        <position position="150"/>
    </location>
    <ligand>
        <name>S-adenosyl-L-methionine</name>
        <dbReference type="ChEBI" id="CHEBI:59789"/>
    </ligand>
</feature>
<dbReference type="PIRSF" id="PIRSF016958">
    <property type="entry name" value="DUF858_MeTrfase_lik"/>
    <property type="match status" value="1"/>
</dbReference>
<evidence type="ECO:0000313" key="13">
    <source>
        <dbReference type="EMBL" id="OJJ38055.1"/>
    </source>
</evidence>
<comment type="similarity">
    <text evidence="1">Belongs to the methyltransferase superfamily. NTM1 family.</text>
</comment>
<dbReference type="Proteomes" id="UP000184383">
    <property type="component" value="Unassembled WGS sequence"/>
</dbReference>
<dbReference type="InterPro" id="IPR029063">
    <property type="entry name" value="SAM-dependent_MTases_sf"/>
</dbReference>
<evidence type="ECO:0000256" key="1">
    <source>
        <dbReference type="ARBA" id="ARBA00009059"/>
    </source>
</evidence>
<dbReference type="CDD" id="cd02440">
    <property type="entry name" value="AdoMet_MTases"/>
    <property type="match status" value="1"/>
</dbReference>
<evidence type="ECO:0000256" key="10">
    <source>
        <dbReference type="ARBA" id="ARBA00048167"/>
    </source>
</evidence>
<evidence type="ECO:0000256" key="9">
    <source>
        <dbReference type="ARBA" id="ARBA00047885"/>
    </source>
</evidence>
<name>A0A1L9RT04_ASPWE</name>
<keyword evidence="3" id="KW-0808">Transferase</keyword>
<evidence type="ECO:0000256" key="4">
    <source>
        <dbReference type="ARBA" id="ARBA00022691"/>
    </source>
</evidence>
<keyword evidence="14" id="KW-1185">Reference proteome</keyword>
<sequence length="246" mass="27659">MSSTTPAGSSDETYVPPDAHINHDASIKYWNEVSASSSGMLGMLGEYPWYTRIDLRGSKTFLTKARRLIPACSTQEKFKLGVDCGAGVGRITEGFLREVCEVVDAVEPVEKFTKVLHEGHLKDKGIIGDIYTMGIESWNPEKKYDLIWTQFCVGHLTDVQLVEYFARCRDALTETGVMVVKENMSTDLRGEDMYDDEDSSVTRTDEKFRKLFKDAGMNVILSEIQTGFPKSFKLLPVRSYALRPNS</sequence>
<feature type="binding site" evidence="12">
    <location>
        <position position="90"/>
    </location>
    <ligand>
        <name>S-adenosyl-L-methionine</name>
        <dbReference type="ChEBI" id="CHEBI:59789"/>
    </ligand>
</feature>
<dbReference type="OrthoDB" id="1298661at2759"/>
<reference evidence="14" key="1">
    <citation type="journal article" date="2017" name="Genome Biol.">
        <title>Comparative genomics reveals high biological diversity and specific adaptations in the industrially and medically important fungal genus Aspergillus.</title>
        <authorList>
            <person name="de Vries R.P."/>
            <person name="Riley R."/>
            <person name="Wiebenga A."/>
            <person name="Aguilar-Osorio G."/>
            <person name="Amillis S."/>
            <person name="Uchima C.A."/>
            <person name="Anderluh G."/>
            <person name="Asadollahi M."/>
            <person name="Askin M."/>
            <person name="Barry K."/>
            <person name="Battaglia E."/>
            <person name="Bayram O."/>
            <person name="Benocci T."/>
            <person name="Braus-Stromeyer S.A."/>
            <person name="Caldana C."/>
            <person name="Canovas D."/>
            <person name="Cerqueira G.C."/>
            <person name="Chen F."/>
            <person name="Chen W."/>
            <person name="Choi C."/>
            <person name="Clum A."/>
            <person name="Dos Santos R.A."/>
            <person name="Damasio A.R."/>
            <person name="Diallinas G."/>
            <person name="Emri T."/>
            <person name="Fekete E."/>
            <person name="Flipphi M."/>
            <person name="Freyberg S."/>
            <person name="Gallo A."/>
            <person name="Gournas C."/>
            <person name="Habgood R."/>
            <person name="Hainaut M."/>
            <person name="Harispe M.L."/>
            <person name="Henrissat B."/>
            <person name="Hilden K.S."/>
            <person name="Hope R."/>
            <person name="Hossain A."/>
            <person name="Karabika E."/>
            <person name="Karaffa L."/>
            <person name="Karanyi Z."/>
            <person name="Krasevec N."/>
            <person name="Kuo A."/>
            <person name="Kusch H."/>
            <person name="LaButti K."/>
            <person name="Lagendijk E.L."/>
            <person name="Lapidus A."/>
            <person name="Levasseur A."/>
            <person name="Lindquist E."/>
            <person name="Lipzen A."/>
            <person name="Logrieco A.F."/>
            <person name="MacCabe A."/>
            <person name="Maekelae M.R."/>
            <person name="Malavazi I."/>
            <person name="Melin P."/>
            <person name="Meyer V."/>
            <person name="Mielnichuk N."/>
            <person name="Miskei M."/>
            <person name="Molnar A.P."/>
            <person name="Mule G."/>
            <person name="Ngan C.Y."/>
            <person name="Orejas M."/>
            <person name="Orosz E."/>
            <person name="Ouedraogo J.P."/>
            <person name="Overkamp K.M."/>
            <person name="Park H.-S."/>
            <person name="Perrone G."/>
            <person name="Piumi F."/>
            <person name="Punt P.J."/>
            <person name="Ram A.F."/>
            <person name="Ramon A."/>
            <person name="Rauscher S."/>
            <person name="Record E."/>
            <person name="Riano-Pachon D.M."/>
            <person name="Robert V."/>
            <person name="Roehrig J."/>
            <person name="Ruller R."/>
            <person name="Salamov A."/>
            <person name="Salih N.S."/>
            <person name="Samson R.A."/>
            <person name="Sandor E."/>
            <person name="Sanguinetti M."/>
            <person name="Schuetze T."/>
            <person name="Sepcic K."/>
            <person name="Shelest E."/>
            <person name="Sherlock G."/>
            <person name="Sophianopoulou V."/>
            <person name="Squina F.M."/>
            <person name="Sun H."/>
            <person name="Susca A."/>
            <person name="Todd R.B."/>
            <person name="Tsang A."/>
            <person name="Unkles S.E."/>
            <person name="van de Wiele N."/>
            <person name="van Rossen-Uffink D."/>
            <person name="Oliveira J.V."/>
            <person name="Vesth T.C."/>
            <person name="Visser J."/>
            <person name="Yu J.-H."/>
            <person name="Zhou M."/>
            <person name="Andersen M.R."/>
            <person name="Archer D.B."/>
            <person name="Baker S.E."/>
            <person name="Benoit I."/>
            <person name="Brakhage A.A."/>
            <person name="Braus G.H."/>
            <person name="Fischer R."/>
            <person name="Frisvad J.C."/>
            <person name="Goldman G.H."/>
            <person name="Houbraken J."/>
            <person name="Oakley B."/>
            <person name="Pocsi I."/>
            <person name="Scazzocchio C."/>
            <person name="Seiboth B."/>
            <person name="vanKuyk P.A."/>
            <person name="Wortman J."/>
            <person name="Dyer P.S."/>
            <person name="Grigoriev I.V."/>
        </authorList>
    </citation>
    <scope>NUCLEOTIDE SEQUENCE [LARGE SCALE GENOMIC DNA]</scope>
    <source>
        <strain evidence="14">DTO 134E9</strain>
    </source>
</reference>
<dbReference type="RefSeq" id="XP_040691731.1">
    <property type="nucleotide sequence ID" value="XM_040832555.1"/>
</dbReference>
<evidence type="ECO:0000256" key="6">
    <source>
        <dbReference type="ARBA" id="ARBA00039449"/>
    </source>
</evidence>
<dbReference type="PANTHER" id="PTHR12753:SF0">
    <property type="entry name" value="ALPHA N-TERMINAL PROTEIN METHYLTRANSFERASE 1"/>
    <property type="match status" value="1"/>
</dbReference>
<evidence type="ECO:0000256" key="7">
    <source>
        <dbReference type="ARBA" id="ARBA00043129"/>
    </source>
</evidence>
<dbReference type="SUPFAM" id="SSF53335">
    <property type="entry name" value="S-adenosyl-L-methionine-dependent methyltransferases"/>
    <property type="match status" value="1"/>
</dbReference>
<keyword evidence="4 12" id="KW-0949">S-adenosyl-L-methionine</keyword>
<organism evidence="13 14">
    <name type="scientific">Aspergillus wentii DTO 134E9</name>
    <dbReference type="NCBI Taxonomy" id="1073089"/>
    <lineage>
        <taxon>Eukaryota</taxon>
        <taxon>Fungi</taxon>
        <taxon>Dikarya</taxon>
        <taxon>Ascomycota</taxon>
        <taxon>Pezizomycotina</taxon>
        <taxon>Eurotiomycetes</taxon>
        <taxon>Eurotiomycetidae</taxon>
        <taxon>Eurotiales</taxon>
        <taxon>Aspergillaceae</taxon>
        <taxon>Aspergillus</taxon>
        <taxon>Aspergillus subgen. Cremei</taxon>
    </lineage>
</organism>
<comment type="catalytic activity">
    <reaction evidence="8">
        <text>N-terminal L-seryl-L-prolyl-L-lysyl-[protein] + 3 S-adenosyl-L-methionine = N-terminal N,N,N-trimethyl-L-seryl-L-prolyl-L-lysyl-[protein] + 3 S-adenosyl-L-homocysteine + 3 H(+)</text>
        <dbReference type="Rhea" id="RHEA:54724"/>
        <dbReference type="Rhea" id="RHEA-COMP:13789"/>
        <dbReference type="Rhea" id="RHEA-COMP:13973"/>
        <dbReference type="ChEBI" id="CHEBI:15378"/>
        <dbReference type="ChEBI" id="CHEBI:57856"/>
        <dbReference type="ChEBI" id="CHEBI:59789"/>
        <dbReference type="ChEBI" id="CHEBI:138061"/>
        <dbReference type="ChEBI" id="CHEBI:138317"/>
        <dbReference type="EC" id="2.1.1.244"/>
    </reaction>
</comment>
<evidence type="ECO:0000256" key="12">
    <source>
        <dbReference type="PIRSR" id="PIRSR016958-1"/>
    </source>
</evidence>
<dbReference type="GeneID" id="63748403"/>
<accession>A0A1L9RT04</accession>
<proteinExistence type="inferred from homology"/>
<dbReference type="EMBL" id="KV878210">
    <property type="protein sequence ID" value="OJJ38055.1"/>
    <property type="molecule type" value="Genomic_DNA"/>
</dbReference>
<dbReference type="Gene3D" id="3.40.50.150">
    <property type="entry name" value="Vaccinia Virus protein VP39"/>
    <property type="match status" value="1"/>
</dbReference>
<evidence type="ECO:0000256" key="5">
    <source>
        <dbReference type="ARBA" id="ARBA00039112"/>
    </source>
</evidence>
<dbReference type="GO" id="GO:0005737">
    <property type="term" value="C:cytoplasm"/>
    <property type="evidence" value="ECO:0007669"/>
    <property type="project" value="TreeGrafter"/>
</dbReference>
<dbReference type="AlphaFoldDB" id="A0A1L9RT04"/>
<evidence type="ECO:0000256" key="2">
    <source>
        <dbReference type="ARBA" id="ARBA00022603"/>
    </source>
</evidence>
<dbReference type="InterPro" id="IPR008576">
    <property type="entry name" value="MeTrfase_NTM1"/>
</dbReference>
<feature type="binding site" evidence="12">
    <location>
        <position position="85"/>
    </location>
    <ligand>
        <name>S-adenosyl-L-methionine</name>
        <dbReference type="ChEBI" id="CHEBI:59789"/>
    </ligand>
</feature>
<dbReference type="EC" id="2.1.1.244" evidence="5"/>
<protein>
    <recommendedName>
        <fullName evidence="6">Alpha N-terminal protein methyltransferase 1</fullName>
        <ecNumber evidence="5">2.1.1.244</ecNumber>
    </recommendedName>
    <alternativeName>
        <fullName evidence="11">Translation associated element 1</fullName>
    </alternativeName>
    <alternativeName>
        <fullName evidence="7">X-Pro-Lys N-terminal protein methyltransferase 1</fullName>
    </alternativeName>
</protein>